<dbReference type="InterPro" id="IPR003838">
    <property type="entry name" value="ABC3_permease_C"/>
</dbReference>
<dbReference type="InterPro" id="IPR051447">
    <property type="entry name" value="Lipoprotein-release_system"/>
</dbReference>
<evidence type="ECO:0000256" key="5">
    <source>
        <dbReference type="ARBA" id="ARBA00022989"/>
    </source>
</evidence>
<evidence type="ECO:0000259" key="9">
    <source>
        <dbReference type="Pfam" id="PF12704"/>
    </source>
</evidence>
<feature type="transmembrane region" description="Helical" evidence="7">
    <location>
        <begin position="272"/>
        <end position="295"/>
    </location>
</feature>
<evidence type="ECO:0000256" key="2">
    <source>
        <dbReference type="ARBA" id="ARBA00005236"/>
    </source>
</evidence>
<evidence type="ECO:0000256" key="3">
    <source>
        <dbReference type="ARBA" id="ARBA00022475"/>
    </source>
</evidence>
<dbReference type="Proteomes" id="UP000646484">
    <property type="component" value="Unassembled WGS sequence"/>
</dbReference>
<proteinExistence type="inferred from homology"/>
<keyword evidence="5 7" id="KW-1133">Transmembrane helix</keyword>
<evidence type="ECO:0000256" key="6">
    <source>
        <dbReference type="ARBA" id="ARBA00023136"/>
    </source>
</evidence>
<evidence type="ECO:0000259" key="8">
    <source>
        <dbReference type="Pfam" id="PF02687"/>
    </source>
</evidence>
<feature type="transmembrane region" description="Helical" evidence="7">
    <location>
        <begin position="318"/>
        <end position="341"/>
    </location>
</feature>
<comment type="caution">
    <text evidence="10">The sequence shown here is derived from an EMBL/GenBank/DDBJ whole genome shotgun (WGS) entry which is preliminary data.</text>
</comment>
<sequence length="410" mass="45347">MKITLMLVRLSWKNIWRNKFRSILILSAIAIGLFAGTFTIAFVTGWGRATIETEICNQLSHTQIHTPEFSYNYDINSYFTRDRVKPIIDSVTGLESVTYRLKLYGVLASASNTVGAFVHAIDPAEEKATTTLHQYIPDSLGTFLESGKLPVVISQRVAKKLKARLRSKVVLSIQDVNGDMQSMAFRVGGIFKTNNSMFDESTIFVRKSDILPYTGLPEDAAHEVAILAASVDEGKKVTEAVTAALPDMDVQGWNKLQPALGLMYAWTDLINVIILSIFLIALSFGIVNTMLMAVLERTKELGVLACIGMNKRNIFKMVMFETLCLTVVGSAAGILLALWVIGYTGQHGIDLGFMLNANYERFGFSSVVYPFLFPKAFMEIVILVVITGIVSAIYPARKALKINSWEATKS</sequence>
<dbReference type="PANTHER" id="PTHR30489">
    <property type="entry name" value="LIPOPROTEIN-RELEASING SYSTEM TRANSMEMBRANE PROTEIN LOLE"/>
    <property type="match status" value="1"/>
</dbReference>
<dbReference type="InterPro" id="IPR025857">
    <property type="entry name" value="MacB_PCD"/>
</dbReference>
<dbReference type="EMBL" id="JACOOH010000011">
    <property type="protein sequence ID" value="MBC5623507.1"/>
    <property type="molecule type" value="Genomic_DNA"/>
</dbReference>
<keyword evidence="11" id="KW-1185">Reference proteome</keyword>
<organism evidence="10 11">
    <name type="scientific">Butyricimonas hominis</name>
    <dbReference type="NCBI Taxonomy" id="2763032"/>
    <lineage>
        <taxon>Bacteria</taxon>
        <taxon>Pseudomonadati</taxon>
        <taxon>Bacteroidota</taxon>
        <taxon>Bacteroidia</taxon>
        <taxon>Bacteroidales</taxon>
        <taxon>Odoribacteraceae</taxon>
        <taxon>Butyricimonas</taxon>
    </lineage>
</organism>
<reference evidence="10 11" key="1">
    <citation type="submission" date="2020-08" db="EMBL/GenBank/DDBJ databases">
        <title>Genome public.</title>
        <authorList>
            <person name="Liu C."/>
            <person name="Sun Q."/>
        </authorList>
    </citation>
    <scope>NUCLEOTIDE SEQUENCE [LARGE SCALE GENOMIC DNA]</scope>
    <source>
        <strain evidence="10 11">NSJ-56</strain>
    </source>
</reference>
<evidence type="ECO:0000313" key="11">
    <source>
        <dbReference type="Proteomes" id="UP000646484"/>
    </source>
</evidence>
<feature type="domain" description="MacB-like periplasmic core" evidence="9">
    <location>
        <begin position="22"/>
        <end position="243"/>
    </location>
</feature>
<comment type="subcellular location">
    <subcellularLocation>
        <location evidence="1">Cell membrane</location>
        <topology evidence="1">Multi-pass membrane protein</topology>
    </subcellularLocation>
</comment>
<evidence type="ECO:0000256" key="7">
    <source>
        <dbReference type="SAM" id="Phobius"/>
    </source>
</evidence>
<evidence type="ECO:0000256" key="1">
    <source>
        <dbReference type="ARBA" id="ARBA00004651"/>
    </source>
</evidence>
<dbReference type="Pfam" id="PF12704">
    <property type="entry name" value="MacB_PCD"/>
    <property type="match status" value="1"/>
</dbReference>
<protein>
    <submittedName>
        <fullName evidence="10">ABC transporter permease</fullName>
    </submittedName>
</protein>
<evidence type="ECO:0000256" key="4">
    <source>
        <dbReference type="ARBA" id="ARBA00022692"/>
    </source>
</evidence>
<accession>A0ABR7D6B8</accession>
<dbReference type="Pfam" id="PF02687">
    <property type="entry name" value="FtsX"/>
    <property type="match status" value="1"/>
</dbReference>
<name>A0ABR7D6B8_9BACT</name>
<keyword evidence="4 7" id="KW-0812">Transmembrane</keyword>
<feature type="transmembrane region" description="Helical" evidence="7">
    <location>
        <begin position="20"/>
        <end position="46"/>
    </location>
</feature>
<feature type="domain" description="ABC3 transporter permease C-terminal" evidence="8">
    <location>
        <begin position="273"/>
        <end position="403"/>
    </location>
</feature>
<keyword evidence="6 7" id="KW-0472">Membrane</keyword>
<feature type="transmembrane region" description="Helical" evidence="7">
    <location>
        <begin position="376"/>
        <end position="394"/>
    </location>
</feature>
<comment type="similarity">
    <text evidence="2">Belongs to the ABC-4 integral membrane protein family. LolC/E subfamily.</text>
</comment>
<evidence type="ECO:0000313" key="10">
    <source>
        <dbReference type="EMBL" id="MBC5623507.1"/>
    </source>
</evidence>
<gene>
    <name evidence="10" type="ORF">H8S64_20640</name>
</gene>
<dbReference type="PANTHER" id="PTHR30489:SF0">
    <property type="entry name" value="LIPOPROTEIN-RELEASING SYSTEM TRANSMEMBRANE PROTEIN LOLE"/>
    <property type="match status" value="1"/>
</dbReference>
<dbReference type="RefSeq" id="WP_186978540.1">
    <property type="nucleotide sequence ID" value="NZ_JACOOH010000011.1"/>
</dbReference>
<keyword evidence="3" id="KW-1003">Cell membrane</keyword>